<evidence type="ECO:0000256" key="1">
    <source>
        <dbReference type="SAM" id="Phobius"/>
    </source>
</evidence>
<evidence type="ECO:0000313" key="2">
    <source>
        <dbReference type="EMBL" id="QEI59589.1"/>
    </source>
</evidence>
<sequence length="142" mass="17230">MMSGLFDINSTSIIIALEFIFLTIFLEIYLFDPLQNQFFNRYKNILTNIFITSKLTTTLKKFQVNYKIKINKIKKKLLVDRKTLKKFLTIFLIIEFKIFKYYINSLVNSLIKETWYRKNLIYQKFYTILLKIKIEIKKILNT</sequence>
<organism evidence="2">
    <name type="scientific">Nitzschia alba</name>
    <name type="common">Marine diatom</name>
    <dbReference type="NCBI Taxonomy" id="2858"/>
    <lineage>
        <taxon>Eukaryota</taxon>
        <taxon>Sar</taxon>
        <taxon>Stramenopiles</taxon>
        <taxon>Ochrophyta</taxon>
        <taxon>Bacillariophyta</taxon>
        <taxon>Bacillariophyceae</taxon>
        <taxon>Bacillariophycidae</taxon>
        <taxon>Bacillariales</taxon>
        <taxon>Bacillariaceae</taxon>
        <taxon>Nitzschia</taxon>
    </lineage>
</organism>
<gene>
    <name evidence="2" type="primary">atpG</name>
</gene>
<reference evidence="2" key="1">
    <citation type="submission" date="2019-06" db="EMBL/GenBank/DDBJ databases">
        <authorList>
            <person name="Grosvenor D.A."/>
            <person name="Keepers K.G."/>
            <person name="Pogoda C.S."/>
            <person name="Kane N.C."/>
            <person name="Kociolek J.P."/>
        </authorList>
    </citation>
    <scope>NUCLEOTIDE SEQUENCE</scope>
</reference>
<dbReference type="EMBL" id="MN065498">
    <property type="protein sequence ID" value="QEI59589.1"/>
    <property type="molecule type" value="Genomic_DNA"/>
</dbReference>
<keyword evidence="1" id="KW-1133">Transmembrane helix</keyword>
<protein>
    <submittedName>
        <fullName evidence="2">ATP synthase CFO B' chain subunit II</fullName>
    </submittedName>
</protein>
<dbReference type="RefSeq" id="YP_009695290.1">
    <property type="nucleotide sequence ID" value="NC_044785.1"/>
</dbReference>
<dbReference type="AlphaFoldDB" id="A0A5C0F2P1"/>
<keyword evidence="2" id="KW-0934">Plastid</keyword>
<keyword evidence="1" id="KW-0812">Transmembrane</keyword>
<geneLocation type="plastid" evidence="2"/>
<accession>A0A5C0F2P1</accession>
<feature type="transmembrane region" description="Helical" evidence="1">
    <location>
        <begin position="12"/>
        <end position="31"/>
    </location>
</feature>
<dbReference type="GeneID" id="41826885"/>
<name>A0A5C0F2P1_NITAL</name>
<feature type="transmembrane region" description="Helical" evidence="1">
    <location>
        <begin position="84"/>
        <end position="103"/>
    </location>
</feature>
<keyword evidence="1" id="KW-0472">Membrane</keyword>
<proteinExistence type="predicted"/>